<evidence type="ECO:0000256" key="4">
    <source>
        <dbReference type="SAM" id="MobiDB-lite"/>
    </source>
</evidence>
<dbReference type="InterPro" id="IPR041997">
    <property type="entry name" value="Ribosomal_eL6_KOW"/>
</dbReference>
<comment type="caution">
    <text evidence="5">The sequence shown here is derived from an EMBL/GenBank/DDBJ whole genome shotgun (WGS) entry which is preliminary data.</text>
</comment>
<dbReference type="InterPro" id="IPR008991">
    <property type="entry name" value="Translation_prot_SH3-like_sf"/>
</dbReference>
<dbReference type="FunFam" id="2.30.30.30:FF:000014">
    <property type="entry name" value="60S ribosomal protein L6"/>
    <property type="match status" value="1"/>
</dbReference>
<protein>
    <submittedName>
        <fullName evidence="5">60S ribosomal protein L6</fullName>
    </submittedName>
</protein>
<evidence type="ECO:0000256" key="1">
    <source>
        <dbReference type="ARBA" id="ARBA00010592"/>
    </source>
</evidence>
<reference evidence="5" key="1">
    <citation type="submission" date="2020-05" db="EMBL/GenBank/DDBJ databases">
        <title>Mycena genomes resolve the evolution of fungal bioluminescence.</title>
        <authorList>
            <person name="Tsai I.J."/>
        </authorList>
    </citation>
    <scope>NUCLEOTIDE SEQUENCE</scope>
    <source>
        <strain evidence="5">CCC161011</strain>
    </source>
</reference>
<dbReference type="GO" id="GO:0003723">
    <property type="term" value="F:RNA binding"/>
    <property type="evidence" value="ECO:0007669"/>
    <property type="project" value="TreeGrafter"/>
</dbReference>
<dbReference type="GO" id="GO:0003735">
    <property type="term" value="F:structural constituent of ribosome"/>
    <property type="evidence" value="ECO:0007669"/>
    <property type="project" value="InterPro"/>
</dbReference>
<dbReference type="OrthoDB" id="2436667at2759"/>
<dbReference type="CDD" id="cd13156">
    <property type="entry name" value="KOW_RPL6"/>
    <property type="match status" value="1"/>
</dbReference>
<dbReference type="Gene3D" id="2.30.30.30">
    <property type="match status" value="1"/>
</dbReference>
<accession>A0A8H7CYD1</accession>
<dbReference type="GO" id="GO:0000027">
    <property type="term" value="P:ribosomal large subunit assembly"/>
    <property type="evidence" value="ECO:0007669"/>
    <property type="project" value="TreeGrafter"/>
</dbReference>
<dbReference type="InterPro" id="IPR000915">
    <property type="entry name" value="60S_ribosomal_eL6"/>
</dbReference>
<evidence type="ECO:0000313" key="6">
    <source>
        <dbReference type="Proteomes" id="UP000620124"/>
    </source>
</evidence>
<keyword evidence="6" id="KW-1185">Reference proteome</keyword>
<gene>
    <name evidence="5" type="ORF">MVEN_01236700</name>
</gene>
<organism evidence="5 6">
    <name type="scientific">Mycena venus</name>
    <dbReference type="NCBI Taxonomy" id="2733690"/>
    <lineage>
        <taxon>Eukaryota</taxon>
        <taxon>Fungi</taxon>
        <taxon>Dikarya</taxon>
        <taxon>Basidiomycota</taxon>
        <taxon>Agaricomycotina</taxon>
        <taxon>Agaricomycetes</taxon>
        <taxon>Agaricomycetidae</taxon>
        <taxon>Agaricales</taxon>
        <taxon>Marasmiineae</taxon>
        <taxon>Mycenaceae</taxon>
        <taxon>Mycena</taxon>
    </lineage>
</organism>
<feature type="region of interest" description="Disordered" evidence="4">
    <location>
        <begin position="51"/>
        <end position="134"/>
    </location>
</feature>
<evidence type="ECO:0000256" key="3">
    <source>
        <dbReference type="ARBA" id="ARBA00023274"/>
    </source>
</evidence>
<dbReference type="GO" id="GO:0002181">
    <property type="term" value="P:cytoplasmic translation"/>
    <property type="evidence" value="ECO:0007669"/>
    <property type="project" value="TreeGrafter"/>
</dbReference>
<sequence>MSPSESACGVYVDPTVVYKITLAETEVTTAITPSDIIGLFKNSTTWPEVRNSSQASVASPAPRSPLVAVSGRASKKSEKPAVTESPATIEKSVGGDKNGGKRLIPTSKASRFYPAEDVRQPKKSRKSPKPASLRSSITPGTVLILLAGRFRGKRVVFLKQLESGLLLVTGPFKVNGVPLRRVNQAYVIATTTKIDLEGFKVDDKINDAYFAKAATKGPRSAEAEFFEGGKPKAKEAFPESKSADQKEVDKAILSSVKKTENLAKYLKASWGLSKGQFPHQLSLCDGFLDLATALPFPPSVPAYSGTIILVTVVSRLALFPIALWGRNRVRRLENIVLPEVERLKPIISKQILDDMKRQGMRKEDLIPAKLQQLHLSRMIAKVKAEQKRLIAEHKCSPGISMVASPASQLPVFVVMSMMFSRLAQDPTPFDSEAFLTLTTLNHPDPTWAIPIVLGFVTMANVESNNWLMSAVQRDRLRKAEEKRAQLMAAGKSFVLQPHKIIKTSLYGLSVGRIVLAGLSPGSVVLYWTTSAICGLIQTWILDYTPPQKSSGQIAAIPPQSVAAQSVQAAPPPAIEKPVPASPKLLVPTVIKKAPKNKRHSW</sequence>
<dbReference type="AlphaFoldDB" id="A0A8H7CYD1"/>
<dbReference type="PANTHER" id="PTHR10715">
    <property type="entry name" value="60S RIBOSOMAL PROTEIN L6"/>
    <property type="match status" value="1"/>
</dbReference>
<keyword evidence="2 5" id="KW-0689">Ribosomal protein</keyword>
<keyword evidence="3" id="KW-0687">Ribonucleoprotein</keyword>
<evidence type="ECO:0000256" key="2">
    <source>
        <dbReference type="ARBA" id="ARBA00022980"/>
    </source>
</evidence>
<dbReference type="GO" id="GO:0022625">
    <property type="term" value="C:cytosolic large ribosomal subunit"/>
    <property type="evidence" value="ECO:0007669"/>
    <property type="project" value="TreeGrafter"/>
</dbReference>
<name>A0A8H7CYD1_9AGAR</name>
<proteinExistence type="inferred from homology"/>
<dbReference type="EMBL" id="JACAZI010000009">
    <property type="protein sequence ID" value="KAF7352707.1"/>
    <property type="molecule type" value="Genomic_DNA"/>
</dbReference>
<dbReference type="PANTHER" id="PTHR10715:SF0">
    <property type="entry name" value="LARGE RIBOSOMAL SUBUNIT PROTEIN EL6"/>
    <property type="match status" value="1"/>
</dbReference>
<dbReference type="Proteomes" id="UP000620124">
    <property type="component" value="Unassembled WGS sequence"/>
</dbReference>
<dbReference type="InterPro" id="IPR014722">
    <property type="entry name" value="Rib_uL2_dom2"/>
</dbReference>
<dbReference type="Pfam" id="PF01159">
    <property type="entry name" value="Ribosomal_L6e"/>
    <property type="match status" value="1"/>
</dbReference>
<dbReference type="SUPFAM" id="SSF50104">
    <property type="entry name" value="Translation proteins SH3-like domain"/>
    <property type="match status" value="1"/>
</dbReference>
<evidence type="ECO:0000313" key="5">
    <source>
        <dbReference type="EMBL" id="KAF7352707.1"/>
    </source>
</evidence>
<comment type="similarity">
    <text evidence="1">Belongs to the eukaryotic ribosomal protein eL6 family.</text>
</comment>